<dbReference type="Proteomes" id="UP000777935">
    <property type="component" value="Unassembled WGS sequence"/>
</dbReference>
<dbReference type="SUPFAM" id="SSF48498">
    <property type="entry name" value="Tetracyclin repressor-like, C-terminal domain"/>
    <property type="match status" value="1"/>
</dbReference>
<keyword evidence="1" id="KW-0805">Transcription regulation</keyword>
<evidence type="ECO:0000259" key="5">
    <source>
        <dbReference type="PROSITE" id="PS50977"/>
    </source>
</evidence>
<evidence type="ECO:0000256" key="2">
    <source>
        <dbReference type="ARBA" id="ARBA00023125"/>
    </source>
</evidence>
<reference evidence="6 7" key="1">
    <citation type="submission" date="2020-06" db="EMBL/GenBank/DDBJ databases">
        <title>Sulfitobacter algicola sp. nov., isolated from green algae.</title>
        <authorList>
            <person name="Wang C."/>
        </authorList>
    </citation>
    <scope>NUCLEOTIDE SEQUENCE [LARGE SCALE GENOMIC DNA]</scope>
    <source>
        <strain evidence="6 7">1151</strain>
    </source>
</reference>
<feature type="DNA-binding region" description="H-T-H motif" evidence="4">
    <location>
        <begin position="26"/>
        <end position="45"/>
    </location>
</feature>
<keyword evidence="3" id="KW-0804">Transcription</keyword>
<dbReference type="EMBL" id="JABUFE010000001">
    <property type="protein sequence ID" value="NSX53407.1"/>
    <property type="molecule type" value="Genomic_DNA"/>
</dbReference>
<dbReference type="PROSITE" id="PS50977">
    <property type="entry name" value="HTH_TETR_2"/>
    <property type="match status" value="1"/>
</dbReference>
<dbReference type="PRINTS" id="PR00455">
    <property type="entry name" value="HTHTETR"/>
</dbReference>
<organism evidence="6 7">
    <name type="scientific">Parasulfitobacter algicola</name>
    <dbReference type="NCBI Taxonomy" id="2614809"/>
    <lineage>
        <taxon>Bacteria</taxon>
        <taxon>Pseudomonadati</taxon>
        <taxon>Pseudomonadota</taxon>
        <taxon>Alphaproteobacteria</taxon>
        <taxon>Rhodobacterales</taxon>
        <taxon>Roseobacteraceae</taxon>
        <taxon>Parasulfitobacter</taxon>
    </lineage>
</organism>
<proteinExistence type="predicted"/>
<accession>A0ABX2IRI6</accession>
<dbReference type="InterPro" id="IPR001647">
    <property type="entry name" value="HTH_TetR"/>
</dbReference>
<evidence type="ECO:0000256" key="1">
    <source>
        <dbReference type="ARBA" id="ARBA00023015"/>
    </source>
</evidence>
<evidence type="ECO:0000313" key="6">
    <source>
        <dbReference type="EMBL" id="NSX53407.1"/>
    </source>
</evidence>
<feature type="domain" description="HTH tetR-type" evidence="5">
    <location>
        <begin position="3"/>
        <end position="63"/>
    </location>
</feature>
<evidence type="ECO:0000313" key="7">
    <source>
        <dbReference type="Proteomes" id="UP000777935"/>
    </source>
</evidence>
<comment type="caution">
    <text evidence="6">The sequence shown here is derived from an EMBL/GenBank/DDBJ whole genome shotgun (WGS) entry which is preliminary data.</text>
</comment>
<dbReference type="InterPro" id="IPR054156">
    <property type="entry name" value="YxaF_TetR_C"/>
</dbReference>
<name>A0ABX2IRI6_9RHOB</name>
<dbReference type="RefSeq" id="WP_174134522.1">
    <property type="nucleotide sequence ID" value="NZ_JABUFE010000001.1"/>
</dbReference>
<protein>
    <submittedName>
        <fullName evidence="6">TetR/AcrR family transcriptional regulator</fullName>
    </submittedName>
</protein>
<dbReference type="PANTHER" id="PTHR47506">
    <property type="entry name" value="TRANSCRIPTIONAL REGULATORY PROTEIN"/>
    <property type="match status" value="1"/>
</dbReference>
<keyword evidence="7" id="KW-1185">Reference proteome</keyword>
<gene>
    <name evidence="6" type="ORF">HRQ87_01175</name>
</gene>
<dbReference type="PANTHER" id="PTHR47506:SF3">
    <property type="entry name" value="HTH-TYPE TRANSCRIPTIONAL REGULATOR LMRA"/>
    <property type="match status" value="1"/>
</dbReference>
<dbReference type="InterPro" id="IPR036271">
    <property type="entry name" value="Tet_transcr_reg_TetR-rel_C_sf"/>
</dbReference>
<keyword evidence="2 4" id="KW-0238">DNA-binding</keyword>
<evidence type="ECO:0000256" key="4">
    <source>
        <dbReference type="PROSITE-ProRule" id="PRU00335"/>
    </source>
</evidence>
<dbReference type="InterPro" id="IPR009057">
    <property type="entry name" value="Homeodomain-like_sf"/>
</dbReference>
<dbReference type="Pfam" id="PF00440">
    <property type="entry name" value="TetR_N"/>
    <property type="match status" value="1"/>
</dbReference>
<dbReference type="Gene3D" id="1.10.357.10">
    <property type="entry name" value="Tetracycline Repressor, domain 2"/>
    <property type="match status" value="1"/>
</dbReference>
<dbReference type="Pfam" id="PF21993">
    <property type="entry name" value="TetR_C_13_2"/>
    <property type="match status" value="1"/>
</dbReference>
<dbReference type="SUPFAM" id="SSF46689">
    <property type="entry name" value="Homeodomain-like"/>
    <property type="match status" value="1"/>
</dbReference>
<sequence length="191" mass="20714">MAYSTPQKLVHAASDLFRQNGYAATGLSEILKRAGVPKGSLYHHFPGGKDDLAIAAAQLAGKHLRTLIEAAFKDVDDFNAGIETVCNAIADLFEKSGTWTSCPITTTLLDGKAKPDFIATADEIFASWRQVCFDNARRFGHSDAAANDISRTTLMLLHGSWIAARAENSAASIRQVPRLLDIQIRALTNQN</sequence>
<evidence type="ECO:0000256" key="3">
    <source>
        <dbReference type="ARBA" id="ARBA00023163"/>
    </source>
</evidence>